<evidence type="ECO:0000256" key="5">
    <source>
        <dbReference type="ARBA" id="ARBA00023180"/>
    </source>
</evidence>
<evidence type="ECO:0000256" key="4">
    <source>
        <dbReference type="ARBA" id="ARBA00023065"/>
    </source>
</evidence>
<sequence>MATMSLLGADNFRRFTPESLVAIKKRIAAKRDLPPAEKLRPQLDLQACQNLPALYGSPPVELIGEPLEDLDPYYHDHKTFMVLNKGKTIFRFTATRALYIFSPFHRIRRMAIKVLIHSLFTLFIMLTILTNCVFMALSDSSQTNSKETSSSKYV</sequence>
<keyword evidence="1" id="KW-0813">Transport</keyword>
<evidence type="ECO:0000313" key="10">
    <source>
        <dbReference type="RefSeq" id="XP_025026430.1"/>
    </source>
</evidence>
<keyword evidence="8" id="KW-0472">Membrane</keyword>
<keyword evidence="4" id="KW-0406">Ion transport</keyword>
<evidence type="ECO:0000256" key="8">
    <source>
        <dbReference type="SAM" id="Phobius"/>
    </source>
</evidence>
<evidence type="ECO:0000256" key="7">
    <source>
        <dbReference type="ARBA" id="ARBA00023303"/>
    </source>
</evidence>
<reference evidence="10" key="1">
    <citation type="submission" date="2025-08" db="UniProtKB">
        <authorList>
            <consortium name="RefSeq"/>
        </authorList>
    </citation>
    <scope>IDENTIFICATION</scope>
    <source>
        <tissue evidence="10">Liver</tissue>
    </source>
</reference>
<feature type="non-terminal residue" evidence="10">
    <location>
        <position position="154"/>
    </location>
</feature>
<keyword evidence="2" id="KW-0851">Voltage-gated channel</keyword>
<dbReference type="KEGG" id="pbi:112541386"/>
<keyword evidence="7" id="KW-0407">Ion channel</keyword>
<dbReference type="GO" id="GO:0005248">
    <property type="term" value="F:voltage-gated sodium channel activity"/>
    <property type="evidence" value="ECO:0007669"/>
    <property type="project" value="TreeGrafter"/>
</dbReference>
<feature type="transmembrane region" description="Helical" evidence="8">
    <location>
        <begin position="114"/>
        <end position="137"/>
    </location>
</feature>
<evidence type="ECO:0000256" key="3">
    <source>
        <dbReference type="ARBA" id="ARBA00023053"/>
    </source>
</evidence>
<dbReference type="GO" id="GO:0086010">
    <property type="term" value="P:membrane depolarization during action potential"/>
    <property type="evidence" value="ECO:0007669"/>
    <property type="project" value="TreeGrafter"/>
</dbReference>
<dbReference type="RefSeq" id="XP_025026430.1">
    <property type="nucleotide sequence ID" value="XM_025170662.1"/>
</dbReference>
<evidence type="ECO:0000256" key="2">
    <source>
        <dbReference type="ARBA" id="ARBA00022882"/>
    </source>
</evidence>
<dbReference type="PANTHER" id="PTHR10037:SF208">
    <property type="entry name" value="SODIUM CHANNEL PROTEIN TYPE 10 SUBUNIT ALPHA"/>
    <property type="match status" value="1"/>
</dbReference>
<dbReference type="GeneID" id="112541386"/>
<organism evidence="9 10">
    <name type="scientific">Python bivittatus</name>
    <name type="common">Burmese python</name>
    <name type="synonym">Python molurus bivittatus</name>
    <dbReference type="NCBI Taxonomy" id="176946"/>
    <lineage>
        <taxon>Eukaryota</taxon>
        <taxon>Metazoa</taxon>
        <taxon>Chordata</taxon>
        <taxon>Craniata</taxon>
        <taxon>Vertebrata</taxon>
        <taxon>Euteleostomi</taxon>
        <taxon>Lepidosauria</taxon>
        <taxon>Squamata</taxon>
        <taxon>Bifurcata</taxon>
        <taxon>Unidentata</taxon>
        <taxon>Episquamata</taxon>
        <taxon>Toxicofera</taxon>
        <taxon>Serpentes</taxon>
        <taxon>Henophidia</taxon>
        <taxon>Pythonidae</taxon>
        <taxon>Python</taxon>
    </lineage>
</organism>
<dbReference type="AlphaFoldDB" id="A0A9F5IRI4"/>
<evidence type="ECO:0000256" key="1">
    <source>
        <dbReference type="ARBA" id="ARBA00022448"/>
    </source>
</evidence>
<dbReference type="InterPro" id="IPR043203">
    <property type="entry name" value="VGCC_Ca_Na"/>
</dbReference>
<evidence type="ECO:0000313" key="9">
    <source>
        <dbReference type="Proteomes" id="UP000695026"/>
    </source>
</evidence>
<dbReference type="Proteomes" id="UP000695026">
    <property type="component" value="Unplaced"/>
</dbReference>
<dbReference type="OrthoDB" id="2984333at2759"/>
<keyword evidence="8" id="KW-0812">Transmembrane</keyword>
<protein>
    <submittedName>
        <fullName evidence="10">Sodium channel protein type 5 subunit alpha-like</fullName>
    </submittedName>
</protein>
<proteinExistence type="predicted"/>
<dbReference type="GO" id="GO:0001518">
    <property type="term" value="C:voltage-gated sodium channel complex"/>
    <property type="evidence" value="ECO:0007669"/>
    <property type="project" value="TreeGrafter"/>
</dbReference>
<accession>A0A9F5IRI4</accession>
<gene>
    <name evidence="10" type="primary">LOC112541386</name>
</gene>
<keyword evidence="9" id="KW-1185">Reference proteome</keyword>
<dbReference type="PANTHER" id="PTHR10037">
    <property type="entry name" value="VOLTAGE-GATED CATION CHANNEL CALCIUM AND SODIUM"/>
    <property type="match status" value="1"/>
</dbReference>
<name>A0A9F5IRI4_PYTBI</name>
<keyword evidence="6" id="KW-0739">Sodium transport</keyword>
<keyword evidence="5" id="KW-0325">Glycoprotein</keyword>
<keyword evidence="3" id="KW-0915">Sodium</keyword>
<dbReference type="GO" id="GO:0019228">
    <property type="term" value="P:neuronal action potential"/>
    <property type="evidence" value="ECO:0007669"/>
    <property type="project" value="TreeGrafter"/>
</dbReference>
<keyword evidence="8" id="KW-1133">Transmembrane helix</keyword>
<evidence type="ECO:0000256" key="6">
    <source>
        <dbReference type="ARBA" id="ARBA00023201"/>
    </source>
</evidence>